<gene>
    <name evidence="1" type="ORF">SCAZ3_01430</name>
</gene>
<name>A0AAV3FPZ0_STRCB</name>
<dbReference type="Proteomes" id="UP000004423">
    <property type="component" value="Unassembled WGS sequence"/>
</dbReference>
<sequence>MLVFYWLQFILKDKVTTKVTDELTVLQLGKRVDRPWENDYASKKDH</sequence>
<accession>A0AAV3FPZ0</accession>
<proteinExistence type="predicted"/>
<comment type="caution">
    <text evidence="1">The sequence shown here is derived from an EMBL/GenBank/DDBJ whole genome shotgun (WGS) entry which is preliminary data.</text>
</comment>
<dbReference type="AlphaFoldDB" id="A0AAV3FPZ0"/>
<evidence type="ECO:0000313" key="1">
    <source>
        <dbReference type="EMBL" id="EIQ81059.1"/>
    </source>
</evidence>
<organism evidence="1 2">
    <name type="scientific">Streptococcus canis FSL Z3-227</name>
    <dbReference type="NCBI Taxonomy" id="482234"/>
    <lineage>
        <taxon>Bacteria</taxon>
        <taxon>Bacillati</taxon>
        <taxon>Bacillota</taxon>
        <taxon>Bacilli</taxon>
        <taxon>Lactobacillales</taxon>
        <taxon>Streptococcaceae</taxon>
        <taxon>Streptococcus</taxon>
    </lineage>
</organism>
<reference evidence="1 2" key="1">
    <citation type="journal article" date="2012" name="PLoS ONE">
        <title>Gene Repertoire Evolution of Streptococcus pyogenes Inferred from Phylogenomic Analysis with Streptococcus canis and Streptococcus dysgalactiae.</title>
        <authorList>
            <person name="Lefebure T."/>
            <person name="Richards V.P."/>
            <person name="Lang P."/>
            <person name="Pavinski-Bitar P."/>
            <person name="Stanhope M.J."/>
        </authorList>
    </citation>
    <scope>NUCLEOTIDE SEQUENCE [LARGE SCALE GENOMIC DNA]</scope>
    <source>
        <strain evidence="1 2">FSL Z3-227</strain>
    </source>
</reference>
<dbReference type="EMBL" id="AIDX01000001">
    <property type="protein sequence ID" value="EIQ81059.1"/>
    <property type="molecule type" value="Genomic_DNA"/>
</dbReference>
<protein>
    <submittedName>
        <fullName evidence="1">Uncharacterized protein</fullName>
    </submittedName>
</protein>
<evidence type="ECO:0000313" key="2">
    <source>
        <dbReference type="Proteomes" id="UP000004423"/>
    </source>
</evidence>